<dbReference type="GO" id="GO:0002039">
    <property type="term" value="F:p53 binding"/>
    <property type="evidence" value="ECO:0007669"/>
    <property type="project" value="TreeGrafter"/>
</dbReference>
<evidence type="ECO:0000256" key="4">
    <source>
        <dbReference type="PROSITE-ProRule" id="PRU00146"/>
    </source>
</evidence>
<evidence type="ECO:0000313" key="7">
    <source>
        <dbReference type="EMBL" id="KAK9890209.1"/>
    </source>
</evidence>
<evidence type="ECO:0000256" key="5">
    <source>
        <dbReference type="SAM" id="MobiDB-lite"/>
    </source>
</evidence>
<sequence length="668" mass="75029">MKQIKALGTSALLSNLPQGLDVVKLPPIPHIHKMNSMKFNSKALQAARLKTEKLNTTITPLPMRTAPVSNLPGNCHSQINFVDKLFNVPDKKKINILKKISNVKEKIEDKMIKKEDTKEEPVSPPDLVIDEPEDMIPKLAHLRGDITIEPINPPIQESIIKREPMFFEDSSGAPSTPKTPEMICTPAPIVMKDKKKRKPKVRKPKPEDQPHLFGSYNESDTAVERPKTPKAELDLISQQQPSAPSTPDFSFGNLNPYSLTAGRPNIHFLANFGGPGLIPPPLGNPLNPLSNPLFPNPFPLLNLPDFAQHPYIPQNVPSLPNPLVNFLPKMEEMPNSSPSILEPVSLPPPRTPEPVATSSVKLEKYDKKSKEHKKEKKDKLKKKAKKEKLKAKAEKKEEKKKIKKKEKREKRKEKEVKEDASSAVPKLTLKLKSPSPRPVTPDTTTKKLNIKPIVKKVPEVSEEQESEISSLAKISALVTGPPKPKNVPPTVVSAFNTNYPNHYAIAKTKHKFESKPIPKIKVEIKKEPIFELPPAPPSKYVVTEDINKREEIAEAAMKPIIPGPGKPKLHLVRAKPVKPTKKKHSPIKKDAEGNEVWICPACSRQDDGSPMIGCDGCDAWYHWVCVGIQVPPDENEDWYCRYCLLKKDEDLQSDKKKKRKRKEKKEHQ</sequence>
<dbReference type="PANTHER" id="PTHR46452">
    <property type="entry name" value="TRANSCRIPTION INITIATION FACTOR TFIID SUBUNIT 3"/>
    <property type="match status" value="1"/>
</dbReference>
<feature type="domain" description="PHD-type" evidence="6">
    <location>
        <begin position="596"/>
        <end position="646"/>
    </location>
</feature>
<dbReference type="GO" id="GO:0005669">
    <property type="term" value="C:transcription factor TFIID complex"/>
    <property type="evidence" value="ECO:0007669"/>
    <property type="project" value="TreeGrafter"/>
</dbReference>
<accession>A0AAW1V4P2</accession>
<dbReference type="Gene3D" id="3.30.40.10">
    <property type="entry name" value="Zinc/RING finger domain, C3HC4 (zinc finger)"/>
    <property type="match status" value="1"/>
</dbReference>
<dbReference type="InterPro" id="IPR019786">
    <property type="entry name" value="Zinc_finger_PHD-type_CS"/>
</dbReference>
<evidence type="ECO:0000256" key="3">
    <source>
        <dbReference type="ARBA" id="ARBA00022833"/>
    </source>
</evidence>
<dbReference type="GO" id="GO:0008270">
    <property type="term" value="F:zinc ion binding"/>
    <property type="evidence" value="ECO:0007669"/>
    <property type="project" value="UniProtKB-KW"/>
</dbReference>
<protein>
    <recommendedName>
        <fullName evidence="6">PHD-type domain-containing protein</fullName>
    </recommendedName>
</protein>
<dbReference type="Pfam" id="PF00628">
    <property type="entry name" value="PHD"/>
    <property type="match status" value="1"/>
</dbReference>
<feature type="compositionally biased region" description="Basic residues" evidence="5">
    <location>
        <begin position="193"/>
        <end position="203"/>
    </location>
</feature>
<feature type="compositionally biased region" description="Basic and acidic residues" evidence="5">
    <location>
        <begin position="390"/>
        <end position="400"/>
    </location>
</feature>
<comment type="caution">
    <text evidence="7">The sequence shown here is derived from an EMBL/GenBank/DDBJ whole genome shotgun (WGS) entry which is preliminary data.</text>
</comment>
<dbReference type="PANTHER" id="PTHR46452:SF1">
    <property type="entry name" value="TRANSCRIPTION INITIATION FACTOR TFIID SUBUNIT 3"/>
    <property type="match status" value="1"/>
</dbReference>
<dbReference type="InterPro" id="IPR001965">
    <property type="entry name" value="Znf_PHD"/>
</dbReference>
<dbReference type="CDD" id="cd15522">
    <property type="entry name" value="PHD_TAF3"/>
    <property type="match status" value="1"/>
</dbReference>
<evidence type="ECO:0000256" key="1">
    <source>
        <dbReference type="ARBA" id="ARBA00022723"/>
    </source>
</evidence>
<keyword evidence="1" id="KW-0479">Metal-binding</keyword>
<evidence type="ECO:0000256" key="2">
    <source>
        <dbReference type="ARBA" id="ARBA00022771"/>
    </source>
</evidence>
<feature type="compositionally biased region" description="Basic residues" evidence="5">
    <location>
        <begin position="401"/>
        <end position="411"/>
    </location>
</feature>
<dbReference type="InterPro" id="IPR019787">
    <property type="entry name" value="Znf_PHD-finger"/>
</dbReference>
<dbReference type="SUPFAM" id="SSF57903">
    <property type="entry name" value="FYVE/PHD zinc finger"/>
    <property type="match status" value="1"/>
</dbReference>
<feature type="compositionally biased region" description="Basic residues" evidence="5">
    <location>
        <begin position="370"/>
        <end position="389"/>
    </location>
</feature>
<dbReference type="InterPro" id="IPR013083">
    <property type="entry name" value="Znf_RING/FYVE/PHD"/>
</dbReference>
<dbReference type="EMBL" id="JARQZJ010000125">
    <property type="protein sequence ID" value="KAK9890209.1"/>
    <property type="molecule type" value="Genomic_DNA"/>
</dbReference>
<dbReference type="PROSITE" id="PS01359">
    <property type="entry name" value="ZF_PHD_1"/>
    <property type="match status" value="1"/>
</dbReference>
<reference evidence="7 8" key="1">
    <citation type="submission" date="2023-03" db="EMBL/GenBank/DDBJ databases">
        <title>Genome insight into feeding habits of ladybird beetles.</title>
        <authorList>
            <person name="Li H.-S."/>
            <person name="Huang Y.-H."/>
            <person name="Pang H."/>
        </authorList>
    </citation>
    <scope>NUCLEOTIDE SEQUENCE [LARGE SCALE GENOMIC DNA]</scope>
    <source>
        <strain evidence="7">SYSU_2023b</strain>
        <tissue evidence="7">Whole body</tissue>
    </source>
</reference>
<evidence type="ECO:0000259" key="6">
    <source>
        <dbReference type="PROSITE" id="PS50016"/>
    </source>
</evidence>
<organism evidence="7 8">
    <name type="scientific">Henosepilachna vigintioctopunctata</name>
    <dbReference type="NCBI Taxonomy" id="420089"/>
    <lineage>
        <taxon>Eukaryota</taxon>
        <taxon>Metazoa</taxon>
        <taxon>Ecdysozoa</taxon>
        <taxon>Arthropoda</taxon>
        <taxon>Hexapoda</taxon>
        <taxon>Insecta</taxon>
        <taxon>Pterygota</taxon>
        <taxon>Neoptera</taxon>
        <taxon>Endopterygota</taxon>
        <taxon>Coleoptera</taxon>
        <taxon>Polyphaga</taxon>
        <taxon>Cucujiformia</taxon>
        <taxon>Coccinelloidea</taxon>
        <taxon>Coccinellidae</taxon>
        <taxon>Epilachninae</taxon>
        <taxon>Epilachnini</taxon>
        <taxon>Henosepilachna</taxon>
    </lineage>
</organism>
<evidence type="ECO:0000313" key="8">
    <source>
        <dbReference type="Proteomes" id="UP001431783"/>
    </source>
</evidence>
<proteinExistence type="predicted"/>
<dbReference type="Proteomes" id="UP001431783">
    <property type="component" value="Unassembled WGS sequence"/>
</dbReference>
<dbReference type="SMART" id="SM00249">
    <property type="entry name" value="PHD"/>
    <property type="match status" value="1"/>
</dbReference>
<dbReference type="InterPro" id="IPR011011">
    <property type="entry name" value="Znf_FYVE_PHD"/>
</dbReference>
<feature type="region of interest" description="Disordered" evidence="5">
    <location>
        <begin position="189"/>
        <end position="228"/>
    </location>
</feature>
<dbReference type="GO" id="GO:0045944">
    <property type="term" value="P:positive regulation of transcription by RNA polymerase II"/>
    <property type="evidence" value="ECO:0007669"/>
    <property type="project" value="TreeGrafter"/>
</dbReference>
<keyword evidence="2 4" id="KW-0863">Zinc-finger</keyword>
<feature type="region of interest" description="Disordered" evidence="5">
    <location>
        <begin position="333"/>
        <end position="446"/>
    </location>
</feature>
<dbReference type="AlphaFoldDB" id="A0AAW1V4P2"/>
<gene>
    <name evidence="7" type="ORF">WA026_010319</name>
</gene>
<name>A0AAW1V4P2_9CUCU</name>
<dbReference type="PROSITE" id="PS50016">
    <property type="entry name" value="ZF_PHD_2"/>
    <property type="match status" value="1"/>
</dbReference>
<keyword evidence="3" id="KW-0862">Zinc</keyword>
<keyword evidence="8" id="KW-1185">Reference proteome</keyword>